<proteinExistence type="predicted"/>
<dbReference type="EMBL" id="GG692429">
    <property type="protein sequence ID" value="EER39309.1"/>
    <property type="molecule type" value="Genomic_DNA"/>
</dbReference>
<dbReference type="VEuPathDB" id="FungiDB:HCDG_06414"/>
<sequence length="174" mass="19442">MEKNVIFKIHPPLLKQINGNGLSLCIAVSSQLCNVLPLTSTARSRLIHWTLPAFIFPQLAMPGITHKNPNPKAYLFSGLFEEDTSAPYAGGRCIHMYTVHAHLHFQMPRETSLAGYPRLPLTNKRRRKASSQNRKHLDDGGLQAGPVQPILGSYSVFSGFCGLQVCNRWDGYQR</sequence>
<gene>
    <name evidence="1" type="ORF">HCDG_06414</name>
</gene>
<evidence type="ECO:0000313" key="2">
    <source>
        <dbReference type="Proteomes" id="UP000002624"/>
    </source>
</evidence>
<accession>C6HJN3</accession>
<reference evidence="2" key="1">
    <citation type="submission" date="2009-05" db="EMBL/GenBank/DDBJ databases">
        <title>The genome sequence of Ajellomyces capsulatus strain H143.</title>
        <authorList>
            <person name="Champion M."/>
            <person name="Cuomo C.A."/>
            <person name="Ma L.-J."/>
            <person name="Henn M.R."/>
            <person name="Sil A."/>
            <person name="Goldman B."/>
            <person name="Young S.K."/>
            <person name="Kodira C.D."/>
            <person name="Zeng Q."/>
            <person name="Koehrsen M."/>
            <person name="Alvarado L."/>
            <person name="Berlin A.M."/>
            <person name="Borenstein D."/>
            <person name="Chen Z."/>
            <person name="Engels R."/>
            <person name="Freedman E."/>
            <person name="Gellesch M."/>
            <person name="Goldberg J."/>
            <person name="Griggs A."/>
            <person name="Gujja S."/>
            <person name="Heiman D.I."/>
            <person name="Hepburn T.A."/>
            <person name="Howarth C."/>
            <person name="Jen D."/>
            <person name="Larson L."/>
            <person name="Lewis B."/>
            <person name="Mehta T."/>
            <person name="Park D."/>
            <person name="Pearson M."/>
            <person name="Roberts A."/>
            <person name="Saif S."/>
            <person name="Shea T.D."/>
            <person name="Shenoy N."/>
            <person name="Sisk P."/>
            <person name="Stolte C."/>
            <person name="Sykes S."/>
            <person name="Walk T."/>
            <person name="White J."/>
            <person name="Yandava C."/>
            <person name="Klein B."/>
            <person name="McEwen J.G."/>
            <person name="Puccia R."/>
            <person name="Goldman G.H."/>
            <person name="Felipe M.S."/>
            <person name="Nino-Vega G."/>
            <person name="San-Blas G."/>
            <person name="Taylor J.W."/>
            <person name="Mendoza L."/>
            <person name="Galagan J.E."/>
            <person name="Nusbaum C."/>
            <person name="Birren B.W."/>
        </authorList>
    </citation>
    <scope>NUCLEOTIDE SEQUENCE [LARGE SCALE GENOMIC DNA]</scope>
    <source>
        <strain evidence="2">H143</strain>
    </source>
</reference>
<evidence type="ECO:0000313" key="1">
    <source>
        <dbReference type="EMBL" id="EER39309.1"/>
    </source>
</evidence>
<name>C6HJN3_AJECH</name>
<dbReference type="AlphaFoldDB" id="C6HJN3"/>
<dbReference type="Proteomes" id="UP000002624">
    <property type="component" value="Unassembled WGS sequence"/>
</dbReference>
<protein>
    <submittedName>
        <fullName evidence="1">Uncharacterized protein</fullName>
    </submittedName>
</protein>
<dbReference type="HOGENOM" id="CLU_1539579_0_0_1"/>
<organism evidence="1 2">
    <name type="scientific">Ajellomyces capsulatus (strain H143)</name>
    <name type="common">Darling's disease fungus</name>
    <name type="synonym">Histoplasma capsulatum</name>
    <dbReference type="NCBI Taxonomy" id="544712"/>
    <lineage>
        <taxon>Eukaryota</taxon>
        <taxon>Fungi</taxon>
        <taxon>Dikarya</taxon>
        <taxon>Ascomycota</taxon>
        <taxon>Pezizomycotina</taxon>
        <taxon>Eurotiomycetes</taxon>
        <taxon>Eurotiomycetidae</taxon>
        <taxon>Onygenales</taxon>
        <taxon>Ajellomycetaceae</taxon>
        <taxon>Histoplasma</taxon>
    </lineage>
</organism>